<dbReference type="EMBL" id="CP000384">
    <property type="protein sequence ID" value="ABG07561.1"/>
    <property type="molecule type" value="Genomic_DNA"/>
</dbReference>
<evidence type="ECO:0000259" key="2">
    <source>
        <dbReference type="Pfam" id="PF12697"/>
    </source>
</evidence>
<sequence length="278" mass="29891">MTTQVIHVGRDGWPLRGEIIGHGELVVMLHGGGPDHHSMRPLAHRLAHRYRVALPDIRGYGASVCRDPALHRWAQYVDDTIATVEALGATSAHLVGAGLGGTIALRACLRNPAMVRSAVIISAEAIEDDDDKAADTQLMDDFADRTRSTGLQSGWDLFLPHLHPLIANLVREALPRSDAESAAAAAAIGHDRAFTTLDELALISTPTLVIAGDDARHPSDLAHALANTLPQGRLSEVAMSHHLRDAEQMAEAFAPAIAEFLRAAERTHNDHRAPQPGR</sequence>
<dbReference type="GO" id="GO:0016787">
    <property type="term" value="F:hydrolase activity"/>
    <property type="evidence" value="ECO:0007669"/>
    <property type="project" value="UniProtKB-KW"/>
</dbReference>
<evidence type="ECO:0000256" key="1">
    <source>
        <dbReference type="ARBA" id="ARBA00022801"/>
    </source>
</evidence>
<dbReference type="Gene3D" id="3.40.50.1820">
    <property type="entry name" value="alpha/beta hydrolase"/>
    <property type="match status" value="1"/>
</dbReference>
<dbReference type="PANTHER" id="PTHR43798">
    <property type="entry name" value="MONOACYLGLYCEROL LIPASE"/>
    <property type="match status" value="1"/>
</dbReference>
<dbReference type="InterPro" id="IPR050266">
    <property type="entry name" value="AB_hydrolase_sf"/>
</dbReference>
<evidence type="ECO:0000313" key="3">
    <source>
        <dbReference type="EMBL" id="ABG07561.1"/>
    </source>
</evidence>
<gene>
    <name evidence="3" type="ordered locus">Mmcs_1449</name>
</gene>
<feature type="domain" description="AB hydrolase-1" evidence="2">
    <location>
        <begin position="26"/>
        <end position="254"/>
    </location>
</feature>
<dbReference type="PANTHER" id="PTHR43798:SF31">
    <property type="entry name" value="AB HYDROLASE SUPERFAMILY PROTEIN YCLE"/>
    <property type="match status" value="1"/>
</dbReference>
<organism evidence="3">
    <name type="scientific">Mycobacterium sp. (strain MCS)</name>
    <dbReference type="NCBI Taxonomy" id="164756"/>
    <lineage>
        <taxon>Bacteria</taxon>
        <taxon>Bacillati</taxon>
        <taxon>Actinomycetota</taxon>
        <taxon>Actinomycetes</taxon>
        <taxon>Mycobacteriales</taxon>
        <taxon>Mycobacteriaceae</taxon>
        <taxon>Mycobacterium</taxon>
    </lineage>
</organism>
<dbReference type="Pfam" id="PF12697">
    <property type="entry name" value="Abhydrolase_6"/>
    <property type="match status" value="1"/>
</dbReference>
<keyword evidence="1 3" id="KW-0378">Hydrolase</keyword>
<dbReference type="InterPro" id="IPR000073">
    <property type="entry name" value="AB_hydrolase_1"/>
</dbReference>
<dbReference type="KEGG" id="mmc:Mmcs_1449"/>
<dbReference type="SUPFAM" id="SSF53474">
    <property type="entry name" value="alpha/beta-Hydrolases"/>
    <property type="match status" value="1"/>
</dbReference>
<dbReference type="AlphaFoldDB" id="A0A5Q5BH75"/>
<accession>A0A5Q5BH75</accession>
<reference evidence="3" key="1">
    <citation type="submission" date="2006-06" db="EMBL/GenBank/DDBJ databases">
        <title>Complete sequence of chromosome of Mycobacterium sp. MCS.</title>
        <authorList>
            <consortium name="US DOE Joint Genome Institute"/>
            <person name="Copeland A."/>
            <person name="Lucas S."/>
            <person name="Lapidus A."/>
            <person name="Barry K."/>
            <person name="Detter J.C."/>
            <person name="Glavina del Rio T."/>
            <person name="Hammon N."/>
            <person name="Israni S."/>
            <person name="Dalin E."/>
            <person name="Tice H."/>
            <person name="Pitluck S."/>
            <person name="Martinez M."/>
            <person name="Schmutz J."/>
            <person name="Larimer F."/>
            <person name="Land M."/>
            <person name="Hauser L."/>
            <person name="Kyrpides N."/>
            <person name="Kim E."/>
            <person name="Miller C.D."/>
            <person name="Hughes J.E."/>
            <person name="Anderson A.J."/>
            <person name="Sims R.C."/>
            <person name="Richardson P."/>
        </authorList>
    </citation>
    <scope>NUCLEOTIDE SEQUENCE [LARGE SCALE GENOMIC DNA]</scope>
    <source>
        <strain evidence="3">MCS</strain>
    </source>
</reference>
<name>A0A5Q5BH75_MYCSS</name>
<dbReference type="PRINTS" id="PR00111">
    <property type="entry name" value="ABHYDROLASE"/>
</dbReference>
<dbReference type="GO" id="GO:0016020">
    <property type="term" value="C:membrane"/>
    <property type="evidence" value="ECO:0007669"/>
    <property type="project" value="TreeGrafter"/>
</dbReference>
<protein>
    <submittedName>
        <fullName evidence="3">Alpha/beta hydrolase fold protein</fullName>
    </submittedName>
</protein>
<proteinExistence type="predicted"/>
<dbReference type="InterPro" id="IPR029058">
    <property type="entry name" value="AB_hydrolase_fold"/>
</dbReference>